<evidence type="ECO:0000313" key="1">
    <source>
        <dbReference type="EMBL" id="RCK58999.1"/>
    </source>
</evidence>
<sequence>MALQIYGLVRGVDGSKFSVYPANITADYIYCFEMTGIFVTRDGGLWLEDGSGLLIKLREDPDEETVITDAVPYQKKGLEAAIKHGVNVNITLTPEEESRAPGEFAKLYQLAESRRGLTKRASPSCEACNGDLDCYLGSGDYGCGYCLNSYCVLTYIRDGYVHPCILKGCNL</sequence>
<evidence type="ECO:0000313" key="2">
    <source>
        <dbReference type="Proteomes" id="UP000253472"/>
    </source>
</evidence>
<dbReference type="EMBL" id="QLNQ01000027">
    <property type="protein sequence ID" value="RCK58999.1"/>
    <property type="molecule type" value="Genomic_DNA"/>
</dbReference>
<reference evidence="1 2" key="1">
    <citation type="submission" date="2018-06" db="EMBL/GenBank/DDBJ databases">
        <title>Whole genome sequencing of Candida tropicalis (genome annotated by CSBL at Korea University).</title>
        <authorList>
            <person name="Ahn J."/>
        </authorList>
    </citation>
    <scope>NUCLEOTIDE SEQUENCE [LARGE SCALE GENOMIC DNA]</scope>
    <source>
        <strain evidence="1 2">ATCC 20962</strain>
    </source>
</reference>
<organism evidence="1 2">
    <name type="scientific">Candida viswanathii</name>
    <dbReference type="NCBI Taxonomy" id="5486"/>
    <lineage>
        <taxon>Eukaryota</taxon>
        <taxon>Fungi</taxon>
        <taxon>Dikarya</taxon>
        <taxon>Ascomycota</taxon>
        <taxon>Saccharomycotina</taxon>
        <taxon>Pichiomycetes</taxon>
        <taxon>Debaryomycetaceae</taxon>
        <taxon>Candida/Lodderomyces clade</taxon>
        <taxon>Candida</taxon>
    </lineage>
</organism>
<comment type="caution">
    <text evidence="1">The sequence shown here is derived from an EMBL/GenBank/DDBJ whole genome shotgun (WGS) entry which is preliminary data.</text>
</comment>
<keyword evidence="2" id="KW-1185">Reference proteome</keyword>
<dbReference type="AlphaFoldDB" id="A0A367Y027"/>
<accession>A0A367Y027</accession>
<name>A0A367Y027_9ASCO</name>
<protein>
    <submittedName>
        <fullName evidence="1">Uncharacterized protein</fullName>
    </submittedName>
</protein>
<gene>
    <name evidence="1" type="ORF">Cantr_07427</name>
</gene>
<dbReference type="Proteomes" id="UP000253472">
    <property type="component" value="Unassembled WGS sequence"/>
</dbReference>
<proteinExistence type="predicted"/>